<name>A0A409Y049_9AGAR</name>
<accession>A0A409Y049</accession>
<evidence type="ECO:0000313" key="6">
    <source>
        <dbReference type="Proteomes" id="UP000284706"/>
    </source>
</evidence>
<dbReference type="EMBL" id="NHYE01001375">
    <property type="protein sequence ID" value="PPQ96386.1"/>
    <property type="molecule type" value="Genomic_DNA"/>
</dbReference>
<feature type="compositionally biased region" description="Polar residues" evidence="3">
    <location>
        <begin position="478"/>
        <end position="487"/>
    </location>
</feature>
<dbReference type="InterPro" id="IPR027417">
    <property type="entry name" value="P-loop_NTPase"/>
</dbReference>
<feature type="compositionally biased region" description="Low complexity" evidence="3">
    <location>
        <begin position="555"/>
        <end position="577"/>
    </location>
</feature>
<dbReference type="STRING" id="231916.A0A409Y049"/>
<evidence type="ECO:0000313" key="5">
    <source>
        <dbReference type="EMBL" id="PPQ96386.1"/>
    </source>
</evidence>
<dbReference type="Gene3D" id="3.40.50.300">
    <property type="entry name" value="P-loop containing nucleotide triphosphate hydrolases"/>
    <property type="match status" value="2"/>
</dbReference>
<feature type="region of interest" description="Disordered" evidence="3">
    <location>
        <begin position="396"/>
        <end position="423"/>
    </location>
</feature>
<feature type="domain" description="ABC transporter" evidence="4">
    <location>
        <begin position="336"/>
        <end position="671"/>
    </location>
</feature>
<proteinExistence type="inferred from homology"/>
<comment type="similarity">
    <text evidence="1">Belongs to the ABC transporter superfamily.</text>
</comment>
<keyword evidence="2" id="KW-0813">Transport</keyword>
<keyword evidence="6" id="KW-1185">Reference proteome</keyword>
<dbReference type="SUPFAM" id="SSF52540">
    <property type="entry name" value="P-loop containing nucleoside triphosphate hydrolases"/>
    <property type="match status" value="2"/>
</dbReference>
<comment type="caution">
    <text evidence="5">The sequence shown here is derived from an EMBL/GenBank/DDBJ whole genome shotgun (WGS) entry which is preliminary data.</text>
</comment>
<dbReference type="InterPro" id="IPR003439">
    <property type="entry name" value="ABC_transporter-like_ATP-bd"/>
</dbReference>
<dbReference type="GO" id="GO:0016887">
    <property type="term" value="F:ATP hydrolysis activity"/>
    <property type="evidence" value="ECO:0007669"/>
    <property type="project" value="InterPro"/>
</dbReference>
<gene>
    <name evidence="5" type="ORF">CVT26_004988</name>
</gene>
<reference evidence="5 6" key="1">
    <citation type="journal article" date="2018" name="Evol. Lett.">
        <title>Horizontal gene cluster transfer increased hallucinogenic mushroom diversity.</title>
        <authorList>
            <person name="Reynolds H.T."/>
            <person name="Vijayakumar V."/>
            <person name="Gluck-Thaler E."/>
            <person name="Korotkin H.B."/>
            <person name="Matheny P.B."/>
            <person name="Slot J.C."/>
        </authorList>
    </citation>
    <scope>NUCLEOTIDE SEQUENCE [LARGE SCALE GENOMIC DNA]</scope>
    <source>
        <strain evidence="5 6">SRW20</strain>
    </source>
</reference>
<dbReference type="PANTHER" id="PTHR43117">
    <property type="entry name" value="OSMOPROTECTANT IMPORT ATP-BINDING PROTEIN OSMV"/>
    <property type="match status" value="1"/>
</dbReference>
<dbReference type="AlphaFoldDB" id="A0A409Y049"/>
<dbReference type="PROSITE" id="PS50893">
    <property type="entry name" value="ABC_TRANSPORTER_2"/>
    <property type="match status" value="2"/>
</dbReference>
<dbReference type="PANTHER" id="PTHR43117:SF4">
    <property type="entry name" value="OSMOPROTECTANT IMPORT ATP-BINDING PROTEIN OSMV"/>
    <property type="match status" value="1"/>
</dbReference>
<feature type="region of interest" description="Disordered" evidence="3">
    <location>
        <begin position="471"/>
        <end position="494"/>
    </location>
</feature>
<sequence>MTSLLRTCPRHLRLQPQSSRKKRAYSSLKSKPIISVPPNSKVYAFGAPSQTRLPLLAFSESGWTVNEGEAWAVVSGVGTGGAGKGGVFKAIQTLLGHTRIAPPTSQAQARWAEAGGLYPFLPPSIDPYTRIKVVSFRQRTGGGDGGAFFDYTARYGAMREDEDKVTLRDTLLQSTLGSGSGSTSTEGRLPSKLFDELTEKMGLKGLMDLPIVTLSNGQTRRARVVKAILERPELLLLDEPLTGLDVPSRVSLTRTLQELHEARSPRIMIGLRKGEDVPAWITHVLEVEGAQAVARTVKEVRSMLAAVPVTQKVESSSDKTEEPSSTTTTGEGALLVDMRDVNVAYGARKVLTNINWQIRQGERWHLQGANGSGKTTLLSLLTGDHPQSYTQKHLLLPSSTSSSSSTPSDLEAPSPQLQHRKRTPTALLRRLIGVVSPEMFDAFPRRHPGMSVWEAVSTGFDGGFVPRTKGAGALKTPLGTSTSSSSVKGWEETESKATGGVGWVDVDDDELGLGWDAIEEEKARKRVEVREWRVRRIWEVLEALGPAAWSQASFVSSHSSSPHSSESLPQPSSPSALTKSFAETPFSSLPPGSQRLVLLARALVGRPPVVLLDEVWSGMDADQMRAARRYLRGESQNELKKGVGEDQAVVVITHWEEEVPWNGEEVKRFRL</sequence>
<evidence type="ECO:0000256" key="3">
    <source>
        <dbReference type="SAM" id="MobiDB-lite"/>
    </source>
</evidence>
<dbReference type="OrthoDB" id="10255969at2759"/>
<feature type="region of interest" description="Disordered" evidence="3">
    <location>
        <begin position="311"/>
        <end position="330"/>
    </location>
</feature>
<dbReference type="GO" id="GO:0005524">
    <property type="term" value="F:ATP binding"/>
    <property type="evidence" value="ECO:0007669"/>
    <property type="project" value="InterPro"/>
</dbReference>
<evidence type="ECO:0000256" key="2">
    <source>
        <dbReference type="ARBA" id="ARBA00022448"/>
    </source>
</evidence>
<dbReference type="InParanoid" id="A0A409Y049"/>
<evidence type="ECO:0000259" key="4">
    <source>
        <dbReference type="PROSITE" id="PS50893"/>
    </source>
</evidence>
<dbReference type="FunCoup" id="A0A409Y049">
    <property type="interactions" value="68"/>
</dbReference>
<dbReference type="CDD" id="cd00267">
    <property type="entry name" value="ABC_ATPase"/>
    <property type="match status" value="1"/>
</dbReference>
<feature type="compositionally biased region" description="Low complexity" evidence="3">
    <location>
        <begin position="396"/>
        <end position="408"/>
    </location>
</feature>
<feature type="region of interest" description="Disordered" evidence="3">
    <location>
        <begin position="555"/>
        <end position="579"/>
    </location>
</feature>
<organism evidence="5 6">
    <name type="scientific">Gymnopilus dilepis</name>
    <dbReference type="NCBI Taxonomy" id="231916"/>
    <lineage>
        <taxon>Eukaryota</taxon>
        <taxon>Fungi</taxon>
        <taxon>Dikarya</taxon>
        <taxon>Basidiomycota</taxon>
        <taxon>Agaricomycotina</taxon>
        <taxon>Agaricomycetes</taxon>
        <taxon>Agaricomycetidae</taxon>
        <taxon>Agaricales</taxon>
        <taxon>Agaricineae</taxon>
        <taxon>Hymenogastraceae</taxon>
        <taxon>Gymnopilus</taxon>
    </lineage>
</organism>
<dbReference type="Proteomes" id="UP000284706">
    <property type="component" value="Unassembled WGS sequence"/>
</dbReference>
<evidence type="ECO:0000256" key="1">
    <source>
        <dbReference type="ARBA" id="ARBA00005417"/>
    </source>
</evidence>
<dbReference type="Pfam" id="PF00005">
    <property type="entry name" value="ABC_tran"/>
    <property type="match status" value="2"/>
</dbReference>
<protein>
    <recommendedName>
        <fullName evidence="4">ABC transporter domain-containing protein</fullName>
    </recommendedName>
</protein>
<feature type="domain" description="ABC transporter" evidence="4">
    <location>
        <begin position="28"/>
        <end position="313"/>
    </location>
</feature>